<feature type="region of interest" description="Disordered" evidence="1">
    <location>
        <begin position="1025"/>
        <end position="1055"/>
    </location>
</feature>
<reference evidence="2" key="1">
    <citation type="journal article" date="2019" name="Sci. Rep.">
        <title>Draft genome of Tanacetum cinerariifolium, the natural source of mosquito coil.</title>
        <authorList>
            <person name="Yamashiro T."/>
            <person name="Shiraishi A."/>
            <person name="Satake H."/>
            <person name="Nakayama K."/>
        </authorList>
    </citation>
    <scope>NUCLEOTIDE SEQUENCE</scope>
</reference>
<proteinExistence type="predicted"/>
<feature type="compositionally biased region" description="Basic and acidic residues" evidence="1">
    <location>
        <begin position="1291"/>
        <end position="1305"/>
    </location>
</feature>
<dbReference type="Pfam" id="PF14223">
    <property type="entry name" value="Retrotran_gag_2"/>
    <property type="match status" value="1"/>
</dbReference>
<gene>
    <name evidence="2" type="ORF">Tci_061648</name>
</gene>
<evidence type="ECO:0000256" key="1">
    <source>
        <dbReference type="SAM" id="MobiDB-lite"/>
    </source>
</evidence>
<feature type="compositionally biased region" description="Polar residues" evidence="1">
    <location>
        <begin position="915"/>
        <end position="926"/>
    </location>
</feature>
<sequence>MHNNIMAAGSRDRPLMLATGGYLQCGDHGSYDTLIQDQMPEWLRFVTIVKQQHKLDEVSYHKLFDILMQYKKEDNEHHAERLARNAKPLALVATAQANQDPYYQTSKSQKSYAPLSKPSIPTRSHTTNRYKGKEIAKPITPPYESASEEDSDPEQAQKDKDMQKNLALIAKYFKSIYKPTNKNLRTSSKSRNKNVDTTLRYKNDNQSGQFRNQRTMDVVGAREIKPKRIKDSAYHKEKMLRCKQAKKGVPLQAKQYDWLADIDEETDEQELEAHYSYMAKIQETEFKKNKAFNDRTVDYDKLKRQLNETLGQLAQKDIEIKEDLKLKAYQISVVKEKHDELIKQSLVTKSHYEGLVKQKQRNVDNAWVKHTKDQFCALTAQDMDILIKTCLMPLSLKTQNDSFIFVHELKQEMHADLKYVESLEKEINKLEYDKAEFSNMYDMILQECVSNEVTCTYLLSLSNLDALAELQCLYLHKVKECDCLAQKLSKQTESVSKEVPTELLRRFAKLEKHSISLEIALQKSFELMLLMTSKIYSKGLLLLTLISQTKFSLSGFGSYPILLTPYSSLRDKDLQESKDPQVMRIEQYFLMTDYSLCEVILNGDSHIPTRVIDGVVQPVAPTTAEQRLARKNELKARGTLLMALLDKHQLKFNIHKDAKTLIEAIEKRFSRNKETKKVQKTLLKKQYENFTGLSFKNQDQIHDRLQKLISQLEILRESLSQEDINLKFLRSLPTEWRTHTLIWRNKTDLEDQSLDDLFNSFKIYEAKVPVSALPNVDTLSDAVIYSFFTSQSNSPQLDNDDLKQEGIWELMKLLQLGLICKRLSATTTIGKGTLQESAAMTKAKEELTNYALMAFRSSSSSSSDNEVPIRRRVSCYFSSLYRNIYAPKLNLVFHDAPTMNETVPTAFNVELSTTKPNQDLSQSNRPSAPLIEDWVSDSDDKSEGEPMTAQKEPSFVQTTRRNRKACFVCKSLTYLIKDCDCYEKKMVQTPTRNHAQRGNNQHYARMTHPNPHRHVVPTAVLTRPTKTIGTKPHSPLRKTINHRPSPPASNFPPKVTTVKAPKVNVVKGKSTACFEEQRSYKKWMLKGEKITGKGKIRTGKLDFDDVYFVKEHKFNLFNASQMCDKKNSVLFTHTECIVLSSEFKPPDENQVLLRVPRENNMYNVDLKNIVPSGDLTCLFTKNRVLVTKPRNKTLYELLLGRTPSIGFMRPFACPVTILNTLDPLGKFDEKADEGFLVGYSISRNQPNPNAGIQEQFDAEKAGKENVQQYVFFPLWSSSSKDPQNTDDDATFEVKEPEFEGKKPESEVYVSPSSSAKTKKHNDKTKRESKGKSPVEFTPVPAVGKISTNSTNTFSAAGPFMTTVTKSSMKLLERTLHVTNVSSAG</sequence>
<feature type="region of interest" description="Disordered" evidence="1">
    <location>
        <begin position="915"/>
        <end position="956"/>
    </location>
</feature>
<feature type="region of interest" description="Disordered" evidence="1">
    <location>
        <begin position="1277"/>
        <end position="1356"/>
    </location>
</feature>
<accession>A0A6L2NU12</accession>
<feature type="compositionally biased region" description="Polar residues" evidence="1">
    <location>
        <begin position="1345"/>
        <end position="1354"/>
    </location>
</feature>
<protein>
    <submittedName>
        <fullName evidence="2">Ribonuclease H-like domain-containing protein</fullName>
    </submittedName>
</protein>
<feature type="compositionally biased region" description="Polar residues" evidence="1">
    <location>
        <begin position="119"/>
        <end position="129"/>
    </location>
</feature>
<organism evidence="2">
    <name type="scientific">Tanacetum cinerariifolium</name>
    <name type="common">Dalmatian daisy</name>
    <name type="synonym">Chrysanthemum cinerariifolium</name>
    <dbReference type="NCBI Taxonomy" id="118510"/>
    <lineage>
        <taxon>Eukaryota</taxon>
        <taxon>Viridiplantae</taxon>
        <taxon>Streptophyta</taxon>
        <taxon>Embryophyta</taxon>
        <taxon>Tracheophyta</taxon>
        <taxon>Spermatophyta</taxon>
        <taxon>Magnoliopsida</taxon>
        <taxon>eudicotyledons</taxon>
        <taxon>Gunneridae</taxon>
        <taxon>Pentapetalae</taxon>
        <taxon>asterids</taxon>
        <taxon>campanulids</taxon>
        <taxon>Asterales</taxon>
        <taxon>Asteraceae</taxon>
        <taxon>Asteroideae</taxon>
        <taxon>Anthemideae</taxon>
        <taxon>Anthemidinae</taxon>
        <taxon>Tanacetum</taxon>
    </lineage>
</organism>
<evidence type="ECO:0000313" key="2">
    <source>
        <dbReference type="EMBL" id="GEU89670.1"/>
    </source>
</evidence>
<name>A0A6L2NU12_TANCI</name>
<dbReference type="EMBL" id="BKCJ010010012">
    <property type="protein sequence ID" value="GEU89670.1"/>
    <property type="molecule type" value="Genomic_DNA"/>
</dbReference>
<feature type="region of interest" description="Disordered" evidence="1">
    <location>
        <begin position="100"/>
        <end position="159"/>
    </location>
</feature>
<comment type="caution">
    <text evidence="2">The sequence shown here is derived from an EMBL/GenBank/DDBJ whole genome shotgun (WGS) entry which is preliminary data.</text>
</comment>
<feature type="compositionally biased region" description="Polar residues" evidence="1">
    <location>
        <begin position="100"/>
        <end position="111"/>
    </location>
</feature>